<gene>
    <name evidence="3" type="ORF">BTN82_16070</name>
</gene>
<organism evidence="3 4">
    <name type="scientific">Pseudomonas chlororaphis</name>
    <dbReference type="NCBI Taxonomy" id="587753"/>
    <lineage>
        <taxon>Bacteria</taxon>
        <taxon>Pseudomonadati</taxon>
        <taxon>Pseudomonadota</taxon>
        <taxon>Gammaproteobacteria</taxon>
        <taxon>Pseudomonadales</taxon>
        <taxon>Pseudomonadaceae</taxon>
        <taxon>Pseudomonas</taxon>
    </lineage>
</organism>
<reference evidence="3 4" key="1">
    <citation type="submission" date="2016-12" db="EMBL/GenBank/DDBJ databases">
        <authorList>
            <person name="Song W.-J."/>
            <person name="Kurnit D.M."/>
        </authorList>
    </citation>
    <scope>NUCLEOTIDE SEQUENCE [LARGE SCALE GENOMIC DNA]</scope>
    <source>
        <strain evidence="3 4">PCL1601</strain>
    </source>
</reference>
<sequence>MANNGPGPMPRVLRPVAPNQKPNPRPTERTAETEQPSYGEQLWAQYEKYAKEPTPPPEKVRVALRIGVFFDGTGNNTGNSAMGELCGAQHPIEPQDLDGSCKPYMRDPESSYGNGVSNIKRLSDLYYYNRKIEGSELQKLAYRSIYIEGIGTQSGKKDSLITSGTGRGDTGVAGCVQKAFAAVKQRIGEVLEDNPEIEIISLTFDTFGFSRGAAAARHFANEVVRWLGPLELILHDHSKALSPRFNRQYGNDVDMGFIGLFDTVPSVAGVSNLGNVRSAIAPGIKLHLDRRYFRSVVQLVARDEYRANFALSRVKPDHLEIALPGAHSDIGGGYLDEVQECVLVNPMQALEVSINTDVTQTSIYRDAVQARTRWLAKGWPAQWLEIVTPEPMLLPQNPQDRLAPRRKRVYAGLQLKRPMSNKLAGVYLRVMYELARKNGVRFKVIDEQDPDYVLPQELQALCDRFVAGDYSTAPTEENMLKLRYIHLSAHWNHPFGKQNGGSLKVVYINAPTADAVRVQHPHVPDWTLW</sequence>
<dbReference type="InterPro" id="IPR018712">
    <property type="entry name" value="Tle1-like_cat"/>
</dbReference>
<dbReference type="Proteomes" id="UP000185578">
    <property type="component" value="Unassembled WGS sequence"/>
</dbReference>
<proteinExistence type="predicted"/>
<dbReference type="PANTHER" id="PTHR33840:SF1">
    <property type="entry name" value="TLE1 PHOSPHOLIPASE DOMAIN-CONTAINING PROTEIN"/>
    <property type="match status" value="1"/>
</dbReference>
<feature type="region of interest" description="Disordered" evidence="1">
    <location>
        <begin position="1"/>
        <end position="41"/>
    </location>
</feature>
<dbReference type="PANTHER" id="PTHR33840">
    <property type="match status" value="1"/>
</dbReference>
<evidence type="ECO:0000313" key="3">
    <source>
        <dbReference type="EMBL" id="OLF53574.1"/>
    </source>
</evidence>
<dbReference type="OrthoDB" id="4378831at2"/>
<feature type="domain" description="T6SS Phospholipase effector Tle1-like catalytic" evidence="2">
    <location>
        <begin position="242"/>
        <end position="339"/>
    </location>
</feature>
<name>A0A1Q8EP59_9PSED</name>
<dbReference type="EMBL" id="MSCT01000013">
    <property type="protein sequence ID" value="OLF53574.1"/>
    <property type="molecule type" value="Genomic_DNA"/>
</dbReference>
<dbReference type="RefSeq" id="WP_075120109.1">
    <property type="nucleotide sequence ID" value="NZ_MSCT01000013.1"/>
</dbReference>
<dbReference type="AlphaFoldDB" id="A0A1Q8EP59"/>
<dbReference type="Pfam" id="PF09994">
    <property type="entry name" value="T6SS_Tle1-like_cat"/>
    <property type="match status" value="1"/>
</dbReference>
<comment type="caution">
    <text evidence="3">The sequence shown here is derived from an EMBL/GenBank/DDBJ whole genome shotgun (WGS) entry which is preliminary data.</text>
</comment>
<protein>
    <recommendedName>
        <fullName evidence="2">T6SS Phospholipase effector Tle1-like catalytic domain-containing protein</fullName>
    </recommendedName>
</protein>
<accession>A0A1Q8EP59</accession>
<evidence type="ECO:0000313" key="4">
    <source>
        <dbReference type="Proteomes" id="UP000185578"/>
    </source>
</evidence>
<evidence type="ECO:0000256" key="1">
    <source>
        <dbReference type="SAM" id="MobiDB-lite"/>
    </source>
</evidence>
<evidence type="ECO:0000259" key="2">
    <source>
        <dbReference type="Pfam" id="PF09994"/>
    </source>
</evidence>